<dbReference type="InterPro" id="IPR036390">
    <property type="entry name" value="WH_DNA-bd_sf"/>
</dbReference>
<dbReference type="Gene3D" id="1.20.120.530">
    <property type="entry name" value="GntR ligand-binding domain-like"/>
    <property type="match status" value="1"/>
</dbReference>
<name>A0A5M3VMR1_9ACTN</name>
<dbReference type="InterPro" id="IPR036388">
    <property type="entry name" value="WH-like_DNA-bd_sf"/>
</dbReference>
<keyword evidence="2" id="KW-0238">DNA-binding</keyword>
<evidence type="ECO:0000259" key="4">
    <source>
        <dbReference type="PROSITE" id="PS50949"/>
    </source>
</evidence>
<feature type="domain" description="HTH gntR-type" evidence="4">
    <location>
        <begin position="14"/>
        <end position="81"/>
    </location>
</feature>
<dbReference type="SMART" id="SM00345">
    <property type="entry name" value="HTH_GNTR"/>
    <property type="match status" value="1"/>
</dbReference>
<dbReference type="InterPro" id="IPR011711">
    <property type="entry name" value="GntR_C"/>
</dbReference>
<keyword evidence="1" id="KW-0805">Transcription regulation</keyword>
<dbReference type="PROSITE" id="PS50949">
    <property type="entry name" value="HTH_GNTR"/>
    <property type="match status" value="1"/>
</dbReference>
<dbReference type="Proteomes" id="UP000334990">
    <property type="component" value="Unassembled WGS sequence"/>
</dbReference>
<dbReference type="GO" id="GO:0003677">
    <property type="term" value="F:DNA binding"/>
    <property type="evidence" value="ECO:0007669"/>
    <property type="project" value="UniProtKB-KW"/>
</dbReference>
<dbReference type="SMART" id="SM00895">
    <property type="entry name" value="FCD"/>
    <property type="match status" value="1"/>
</dbReference>
<accession>A0A5M3VMR1</accession>
<gene>
    <name evidence="5" type="ORF">Acor_01280</name>
</gene>
<dbReference type="PANTHER" id="PTHR43537">
    <property type="entry name" value="TRANSCRIPTIONAL REGULATOR, GNTR FAMILY"/>
    <property type="match status" value="1"/>
</dbReference>
<evidence type="ECO:0000313" key="6">
    <source>
        <dbReference type="Proteomes" id="UP000334990"/>
    </source>
</evidence>
<dbReference type="Pfam" id="PF00392">
    <property type="entry name" value="GntR"/>
    <property type="match status" value="1"/>
</dbReference>
<keyword evidence="3" id="KW-0804">Transcription</keyword>
<dbReference type="Gene3D" id="1.10.10.10">
    <property type="entry name" value="Winged helix-like DNA-binding domain superfamily/Winged helix DNA-binding domain"/>
    <property type="match status" value="1"/>
</dbReference>
<evidence type="ECO:0000256" key="2">
    <source>
        <dbReference type="ARBA" id="ARBA00023125"/>
    </source>
</evidence>
<organism evidence="5 6">
    <name type="scientific">Acrocarpospora corrugata</name>
    <dbReference type="NCBI Taxonomy" id="35763"/>
    <lineage>
        <taxon>Bacteria</taxon>
        <taxon>Bacillati</taxon>
        <taxon>Actinomycetota</taxon>
        <taxon>Actinomycetes</taxon>
        <taxon>Streptosporangiales</taxon>
        <taxon>Streptosporangiaceae</taxon>
        <taxon>Acrocarpospora</taxon>
    </lineage>
</organism>
<dbReference type="RefSeq" id="WP_155334522.1">
    <property type="nucleotide sequence ID" value="NZ_BAAABN010000006.1"/>
</dbReference>
<evidence type="ECO:0000256" key="3">
    <source>
        <dbReference type="ARBA" id="ARBA00023163"/>
    </source>
</evidence>
<keyword evidence="6" id="KW-1185">Reference proteome</keyword>
<dbReference type="OrthoDB" id="4120783at2"/>
<dbReference type="InterPro" id="IPR008920">
    <property type="entry name" value="TF_FadR/GntR_C"/>
</dbReference>
<dbReference type="SUPFAM" id="SSF46785">
    <property type="entry name" value="Winged helix' DNA-binding domain"/>
    <property type="match status" value="1"/>
</dbReference>
<comment type="caution">
    <text evidence="5">The sequence shown here is derived from an EMBL/GenBank/DDBJ whole genome shotgun (WGS) entry which is preliminary data.</text>
</comment>
<dbReference type="PANTHER" id="PTHR43537:SF24">
    <property type="entry name" value="GLUCONATE OPERON TRANSCRIPTIONAL REPRESSOR"/>
    <property type="match status" value="1"/>
</dbReference>
<dbReference type="GO" id="GO:0003700">
    <property type="term" value="F:DNA-binding transcription factor activity"/>
    <property type="evidence" value="ECO:0007669"/>
    <property type="project" value="InterPro"/>
</dbReference>
<reference evidence="5 6" key="1">
    <citation type="submission" date="2019-10" db="EMBL/GenBank/DDBJ databases">
        <title>Whole genome shotgun sequence of Acrocarpospora corrugata NBRC 13972.</title>
        <authorList>
            <person name="Ichikawa N."/>
            <person name="Kimura A."/>
            <person name="Kitahashi Y."/>
            <person name="Komaki H."/>
            <person name="Oguchi A."/>
        </authorList>
    </citation>
    <scope>NUCLEOTIDE SEQUENCE [LARGE SCALE GENOMIC DNA]</scope>
    <source>
        <strain evidence="5 6">NBRC 13972</strain>
    </source>
</reference>
<protein>
    <submittedName>
        <fullName evidence="5">GntR family transcriptional regulator</fullName>
    </submittedName>
</protein>
<dbReference type="SUPFAM" id="SSF48008">
    <property type="entry name" value="GntR ligand-binding domain-like"/>
    <property type="match status" value="1"/>
</dbReference>
<dbReference type="AlphaFoldDB" id="A0A5M3VMR1"/>
<evidence type="ECO:0000313" key="5">
    <source>
        <dbReference type="EMBL" id="GER98066.1"/>
    </source>
</evidence>
<dbReference type="PRINTS" id="PR00035">
    <property type="entry name" value="HTHGNTR"/>
</dbReference>
<evidence type="ECO:0000256" key="1">
    <source>
        <dbReference type="ARBA" id="ARBA00023015"/>
    </source>
</evidence>
<dbReference type="InterPro" id="IPR000524">
    <property type="entry name" value="Tscrpt_reg_HTH_GntR"/>
</dbReference>
<dbReference type="Pfam" id="PF07729">
    <property type="entry name" value="FCD"/>
    <property type="match status" value="1"/>
</dbReference>
<dbReference type="EMBL" id="BLAD01000035">
    <property type="protein sequence ID" value="GER98066.1"/>
    <property type="molecule type" value="Genomic_DNA"/>
</dbReference>
<dbReference type="CDD" id="cd07377">
    <property type="entry name" value="WHTH_GntR"/>
    <property type="match status" value="1"/>
</dbReference>
<sequence length="250" mass="28517">MDTGLYTERDPAIKLRRDQVYGELRRRLMIGDYAIRARLVEERVAAELGVSRTPVREALVRLLADGLVERGPDGGYYVAQPDLSDLRDLYELRITLELRGISRALDPDVRGHDPAILEPLRDQWRALRDDQPEPDPQFVLMDEDFHVTMSRASGNAALTSTLAAVNARIRAVRMYDFLTEDRITLTILQHLEIAEEVLAGRHDEALTAMRRHVGESMDVVERRAARAITQMALNRGRRHDFDRPANRGKD</sequence>
<proteinExistence type="predicted"/>